<dbReference type="PANTHER" id="PTHR23503">
    <property type="entry name" value="SOLUTE CARRIER FAMILY 2"/>
    <property type="match status" value="1"/>
</dbReference>
<dbReference type="InterPro" id="IPR036259">
    <property type="entry name" value="MFS_trans_sf"/>
</dbReference>
<evidence type="ECO:0000259" key="8">
    <source>
        <dbReference type="PROSITE" id="PS50850"/>
    </source>
</evidence>
<feature type="transmembrane region" description="Helical" evidence="7">
    <location>
        <begin position="478"/>
        <end position="498"/>
    </location>
</feature>
<dbReference type="PANTHER" id="PTHR23503:SF8">
    <property type="entry name" value="FACILITATED GLUCOSE TRANSPORTER PROTEIN 1"/>
    <property type="match status" value="1"/>
</dbReference>
<feature type="transmembrane region" description="Helical" evidence="7">
    <location>
        <begin position="193"/>
        <end position="215"/>
    </location>
</feature>
<reference evidence="9 10" key="1">
    <citation type="submission" date="2024-01" db="EMBL/GenBank/DDBJ databases">
        <authorList>
            <consortium name="Genoscope - CEA"/>
            <person name="William W."/>
        </authorList>
    </citation>
    <scope>NUCLEOTIDE SEQUENCE [LARGE SCALE GENOMIC DNA]</scope>
    <source>
        <strain evidence="9 10">29B2s-10</strain>
    </source>
</reference>
<feature type="transmembrane region" description="Helical" evidence="7">
    <location>
        <begin position="68"/>
        <end position="93"/>
    </location>
</feature>
<keyword evidence="3" id="KW-0813">Transport</keyword>
<dbReference type="PRINTS" id="PR00171">
    <property type="entry name" value="SUGRTRNSPORT"/>
</dbReference>
<dbReference type="EMBL" id="OZ004256">
    <property type="protein sequence ID" value="CAK7904480.1"/>
    <property type="molecule type" value="Genomic_DNA"/>
</dbReference>
<evidence type="ECO:0000313" key="10">
    <source>
        <dbReference type="Proteomes" id="UP001497600"/>
    </source>
</evidence>
<dbReference type="InterPro" id="IPR045263">
    <property type="entry name" value="GLUT"/>
</dbReference>
<protein>
    <submittedName>
        <fullName evidence="9">Vacuolar protein sorting-associated protein 73</fullName>
    </submittedName>
</protein>
<dbReference type="Pfam" id="PF00083">
    <property type="entry name" value="Sugar_tr"/>
    <property type="match status" value="1"/>
</dbReference>
<feature type="transmembrane region" description="Helical" evidence="7">
    <location>
        <begin position="324"/>
        <end position="344"/>
    </location>
</feature>
<evidence type="ECO:0000313" key="9">
    <source>
        <dbReference type="EMBL" id="CAK7904480.1"/>
    </source>
</evidence>
<gene>
    <name evidence="9" type="primary">VPS73</name>
    <name evidence="9" type="ORF">CAAN4_D09626</name>
</gene>
<evidence type="ECO:0000256" key="6">
    <source>
        <dbReference type="ARBA" id="ARBA00023136"/>
    </source>
</evidence>
<feature type="transmembrane region" description="Helical" evidence="7">
    <location>
        <begin position="356"/>
        <end position="375"/>
    </location>
</feature>
<dbReference type="PROSITE" id="PS00216">
    <property type="entry name" value="SUGAR_TRANSPORT_1"/>
    <property type="match status" value="1"/>
</dbReference>
<dbReference type="InterPro" id="IPR005828">
    <property type="entry name" value="MFS_sugar_transport-like"/>
</dbReference>
<feature type="transmembrane region" description="Helical" evidence="7">
    <location>
        <begin position="165"/>
        <end position="187"/>
    </location>
</feature>
<dbReference type="InterPro" id="IPR005829">
    <property type="entry name" value="Sugar_transporter_CS"/>
</dbReference>
<accession>A0ABP0EB35</accession>
<dbReference type="PROSITE" id="PS50850">
    <property type="entry name" value="MFS"/>
    <property type="match status" value="1"/>
</dbReference>
<name>A0ABP0EB35_9ASCO</name>
<feature type="domain" description="Major facilitator superfamily (MFS) profile" evidence="8">
    <location>
        <begin position="16"/>
        <end position="502"/>
    </location>
</feature>
<dbReference type="Proteomes" id="UP001497600">
    <property type="component" value="Chromosome D"/>
</dbReference>
<evidence type="ECO:0000256" key="2">
    <source>
        <dbReference type="ARBA" id="ARBA00010992"/>
    </source>
</evidence>
<keyword evidence="10" id="KW-1185">Reference proteome</keyword>
<dbReference type="InterPro" id="IPR020846">
    <property type="entry name" value="MFS_dom"/>
</dbReference>
<evidence type="ECO:0000256" key="4">
    <source>
        <dbReference type="ARBA" id="ARBA00022692"/>
    </source>
</evidence>
<evidence type="ECO:0000256" key="3">
    <source>
        <dbReference type="ARBA" id="ARBA00022448"/>
    </source>
</evidence>
<keyword evidence="5 7" id="KW-1133">Transmembrane helix</keyword>
<comment type="similarity">
    <text evidence="2">Belongs to the major facilitator superfamily. Sugar transporter (TC 2.A.1.1) family.</text>
</comment>
<evidence type="ECO:0000256" key="5">
    <source>
        <dbReference type="ARBA" id="ARBA00022989"/>
    </source>
</evidence>
<evidence type="ECO:0000256" key="1">
    <source>
        <dbReference type="ARBA" id="ARBA00004141"/>
    </source>
</evidence>
<proteinExistence type="inferred from homology"/>
<keyword evidence="6 7" id="KW-0472">Membrane</keyword>
<feature type="transmembrane region" description="Helical" evidence="7">
    <location>
        <begin position="412"/>
        <end position="435"/>
    </location>
</feature>
<feature type="transmembrane region" description="Helical" evidence="7">
    <location>
        <begin position="136"/>
        <end position="153"/>
    </location>
</feature>
<feature type="transmembrane region" description="Helical" evidence="7">
    <location>
        <begin position="387"/>
        <end position="406"/>
    </location>
</feature>
<feature type="transmembrane region" description="Helical" evidence="7">
    <location>
        <begin position="113"/>
        <end position="130"/>
    </location>
</feature>
<dbReference type="InterPro" id="IPR003663">
    <property type="entry name" value="Sugar/inositol_transpt"/>
</dbReference>
<evidence type="ECO:0000256" key="7">
    <source>
        <dbReference type="SAM" id="Phobius"/>
    </source>
</evidence>
<dbReference type="Gene3D" id="1.20.1250.20">
    <property type="entry name" value="MFS general substrate transporter like domains"/>
    <property type="match status" value="1"/>
</dbReference>
<dbReference type="SUPFAM" id="SSF103473">
    <property type="entry name" value="MFS general substrate transporter"/>
    <property type="match status" value="1"/>
</dbReference>
<comment type="subcellular location">
    <subcellularLocation>
        <location evidence="1">Membrane</location>
        <topology evidence="1">Multi-pass membrane protein</topology>
    </subcellularLocation>
</comment>
<sequence length="516" mass="56297">MTLTTPHSVTSSLAWATAIACLSTLQFGFHLAELNAPEALLSCNFHRNGPLPTYEDTLWSQYGRKQCIPMSGTGIATITTMFTIGGFIASVLVGSSELSSSVGRRSMSKLTSGIYFLGSIIMAVSNSFWLFNIGRFITGVAAGLSLVVSPIWVNELTPINHRGLLGSCLQLAVAMGILLAQLVGYLWSNDQQWRNIFVFSACIGLLQFVVLFTTIESPKWLIINRGDIHGAKRILKNLRTDHGAAEYEINHWRRLSINVPSKPVNKNETSALLADINNSSRVDVTDSFLPLTRTVSRRGSIDPTSITIGEFLTNKKFILERTSVFAIMTGSQLCGINAITFYGVRILKDIVPKGTNVLVITCSLSVCNVIAAILVSPLVDKLGRKPLLLTSVGVMAFCSLTIALGLTHDWDYVVAGSSFGFIIGYSMGLAPIPFLMISELASHESLGSAQSVGTALNWASNVTVAFSFPILQDLIGGYVFYGFFVICTSYAIFFYKFLPETKGFHSAEEVWRNFKN</sequence>
<keyword evidence="4 7" id="KW-0812">Transmembrane</keyword>
<organism evidence="9 10">
    <name type="scientific">[Candida] anglica</name>
    <dbReference type="NCBI Taxonomy" id="148631"/>
    <lineage>
        <taxon>Eukaryota</taxon>
        <taxon>Fungi</taxon>
        <taxon>Dikarya</taxon>
        <taxon>Ascomycota</taxon>
        <taxon>Saccharomycotina</taxon>
        <taxon>Pichiomycetes</taxon>
        <taxon>Debaryomycetaceae</taxon>
        <taxon>Kurtzmaniella</taxon>
    </lineage>
</organism>